<comment type="caution">
    <text evidence="1">The sequence shown here is derived from an EMBL/GenBank/DDBJ whole genome shotgun (WGS) entry which is preliminary data.</text>
</comment>
<keyword evidence="2" id="KW-1185">Reference proteome</keyword>
<proteinExistence type="predicted"/>
<protein>
    <submittedName>
        <fullName evidence="1">Uncharacterized protein</fullName>
    </submittedName>
</protein>
<reference evidence="1" key="1">
    <citation type="submission" date="2022-04" db="EMBL/GenBank/DDBJ databases">
        <title>Genome of the entomopathogenic fungus Entomophthora muscae.</title>
        <authorList>
            <person name="Elya C."/>
            <person name="Lovett B.R."/>
            <person name="Lee E."/>
            <person name="Macias A.M."/>
            <person name="Hajek A.E."/>
            <person name="De Bivort B.L."/>
            <person name="Kasson M.T."/>
            <person name="De Fine Licht H.H."/>
            <person name="Stajich J.E."/>
        </authorList>
    </citation>
    <scope>NUCLEOTIDE SEQUENCE</scope>
    <source>
        <strain evidence="1">Berkeley</strain>
    </source>
</reference>
<evidence type="ECO:0000313" key="1">
    <source>
        <dbReference type="EMBL" id="KAJ9074106.1"/>
    </source>
</evidence>
<accession>A0ACC2TI08</accession>
<dbReference type="EMBL" id="QTSX02002871">
    <property type="protein sequence ID" value="KAJ9074106.1"/>
    <property type="molecule type" value="Genomic_DNA"/>
</dbReference>
<organism evidence="1 2">
    <name type="scientific">Entomophthora muscae</name>
    <dbReference type="NCBI Taxonomy" id="34485"/>
    <lineage>
        <taxon>Eukaryota</taxon>
        <taxon>Fungi</taxon>
        <taxon>Fungi incertae sedis</taxon>
        <taxon>Zoopagomycota</taxon>
        <taxon>Entomophthoromycotina</taxon>
        <taxon>Entomophthoromycetes</taxon>
        <taxon>Entomophthorales</taxon>
        <taxon>Entomophthoraceae</taxon>
        <taxon>Entomophthora</taxon>
    </lineage>
</organism>
<dbReference type="Proteomes" id="UP001165960">
    <property type="component" value="Unassembled WGS sequence"/>
</dbReference>
<name>A0ACC2TI08_9FUNG</name>
<evidence type="ECO:0000313" key="2">
    <source>
        <dbReference type="Proteomes" id="UP001165960"/>
    </source>
</evidence>
<gene>
    <name evidence="1" type="ORF">DSO57_1009701</name>
</gene>
<sequence length="52" mass="5712">MFPQFGAKRMIPEFLYSPPPPPTTFISNLLMSYTVCPTATVPVFSGIYGAKV</sequence>